<dbReference type="PRINTS" id="PR00463">
    <property type="entry name" value="EP450I"/>
</dbReference>
<comment type="caution">
    <text evidence="2">The sequence shown here is derived from an EMBL/GenBank/DDBJ whole genome shotgun (WGS) entry which is preliminary data.</text>
</comment>
<dbReference type="InterPro" id="IPR036396">
    <property type="entry name" value="Cyt_P450_sf"/>
</dbReference>
<sequence length="497" mass="55912">MPLSLPTAGFLVATLAVALIWLYRAALPKPIPGIPYDEKSAKRLLGDVPDALKHHAETSEMITFLEKKCLELGSPIAQVFVRPFARPWVVLLDSRESQDIMVRRGREFDRSEFFGDLFVSLFPMNQASMRTNDQWRHNRRLMADAMSPRFLNNVAANEIHRNTLDLIDLWREKFRIAAGHVIDVSQDIKYCTVDTIWAAAFGTAADACKSQYQYLSTLPALSSASRAPETVTSLPVHGLSEIYKALETIASSSEIPMNSPFGRWHHWIAIKCFPYLRRAMGLRDQLIEAKLGQAWKTFSKAVVDQEEREAKVRCVVDLIVERESTMATKQGKAPGKDSQIMKDELAGFLNAGFETTSSTVNWGLKYLTKHQNVQEKLRQSLQRAFPGSAIDGQQPAAKAIAESNIPYLDAFMEEVLRHSSIIAANIRVATTDAPVLGRIVPKGKKLAYMEMRTMYSLILWNFELRPISPSLMDIKAQDVLTHSAKNVRVILQPLNQE</sequence>
<reference evidence="2 3" key="1">
    <citation type="journal article" date="2023" name="G3 (Bethesda)">
        <title>A chromosome-level genome assembly of Zasmidium syzygii isolated from banana leaves.</title>
        <authorList>
            <person name="van Westerhoven A.C."/>
            <person name="Mehrabi R."/>
            <person name="Talebi R."/>
            <person name="Steentjes M.B.F."/>
            <person name="Corcolon B."/>
            <person name="Chong P.A."/>
            <person name="Kema G.H.J."/>
            <person name="Seidl M.F."/>
        </authorList>
    </citation>
    <scope>NUCLEOTIDE SEQUENCE [LARGE SCALE GENOMIC DNA]</scope>
    <source>
        <strain evidence="2 3">P124</strain>
    </source>
</reference>
<name>A0ABR0EUT9_ZASCE</name>
<dbReference type="InterPro" id="IPR001128">
    <property type="entry name" value="Cyt_P450"/>
</dbReference>
<dbReference type="EMBL" id="JAXOVC010000002">
    <property type="protein sequence ID" value="KAK4504608.1"/>
    <property type="molecule type" value="Genomic_DNA"/>
</dbReference>
<organism evidence="2 3">
    <name type="scientific">Zasmidium cellare</name>
    <name type="common">Wine cellar mold</name>
    <name type="synonym">Racodium cellare</name>
    <dbReference type="NCBI Taxonomy" id="395010"/>
    <lineage>
        <taxon>Eukaryota</taxon>
        <taxon>Fungi</taxon>
        <taxon>Dikarya</taxon>
        <taxon>Ascomycota</taxon>
        <taxon>Pezizomycotina</taxon>
        <taxon>Dothideomycetes</taxon>
        <taxon>Dothideomycetidae</taxon>
        <taxon>Mycosphaerellales</taxon>
        <taxon>Mycosphaerellaceae</taxon>
        <taxon>Zasmidium</taxon>
    </lineage>
</organism>
<dbReference type="PANTHER" id="PTHR24305">
    <property type="entry name" value="CYTOCHROME P450"/>
    <property type="match status" value="1"/>
</dbReference>
<dbReference type="InterPro" id="IPR050121">
    <property type="entry name" value="Cytochrome_P450_monoxygenase"/>
</dbReference>
<keyword evidence="3" id="KW-1185">Reference proteome</keyword>
<dbReference type="PANTHER" id="PTHR24305:SF166">
    <property type="entry name" value="CYTOCHROME P450 12A4, MITOCHONDRIAL-RELATED"/>
    <property type="match status" value="1"/>
</dbReference>
<dbReference type="InterPro" id="IPR002401">
    <property type="entry name" value="Cyt_P450_E_grp-I"/>
</dbReference>
<evidence type="ECO:0000313" key="2">
    <source>
        <dbReference type="EMBL" id="KAK4504608.1"/>
    </source>
</evidence>
<proteinExistence type="inferred from homology"/>
<protein>
    <recommendedName>
        <fullName evidence="4">Cytochrome P450</fullName>
    </recommendedName>
</protein>
<comment type="similarity">
    <text evidence="1">Belongs to the cytochrome P450 family.</text>
</comment>
<gene>
    <name evidence="2" type="ORF">PRZ48_002569</name>
</gene>
<dbReference type="SUPFAM" id="SSF48264">
    <property type="entry name" value="Cytochrome P450"/>
    <property type="match status" value="1"/>
</dbReference>
<accession>A0ABR0EUT9</accession>
<dbReference type="Gene3D" id="1.10.630.10">
    <property type="entry name" value="Cytochrome P450"/>
    <property type="match status" value="1"/>
</dbReference>
<dbReference type="Pfam" id="PF00067">
    <property type="entry name" value="p450"/>
    <property type="match status" value="1"/>
</dbReference>
<evidence type="ECO:0008006" key="4">
    <source>
        <dbReference type="Google" id="ProtNLM"/>
    </source>
</evidence>
<evidence type="ECO:0000313" key="3">
    <source>
        <dbReference type="Proteomes" id="UP001305779"/>
    </source>
</evidence>
<evidence type="ECO:0000256" key="1">
    <source>
        <dbReference type="ARBA" id="ARBA00010617"/>
    </source>
</evidence>
<dbReference type="Proteomes" id="UP001305779">
    <property type="component" value="Unassembled WGS sequence"/>
</dbReference>